<dbReference type="GO" id="GO:0005634">
    <property type="term" value="C:nucleus"/>
    <property type="evidence" value="ECO:0007669"/>
    <property type="project" value="TreeGrafter"/>
</dbReference>
<evidence type="ECO:0008006" key="5">
    <source>
        <dbReference type="Google" id="ProtNLM"/>
    </source>
</evidence>
<dbReference type="Gene3D" id="1.20.5.190">
    <property type="match status" value="1"/>
</dbReference>
<evidence type="ECO:0000313" key="4">
    <source>
        <dbReference type="Proteomes" id="UP000823749"/>
    </source>
</evidence>
<dbReference type="GO" id="GO:0006357">
    <property type="term" value="P:regulation of transcription by RNA polymerase II"/>
    <property type="evidence" value="ECO:0007669"/>
    <property type="project" value="TreeGrafter"/>
</dbReference>
<keyword evidence="1" id="KW-0112">Calmodulin-binding</keyword>
<dbReference type="GO" id="GO:0005516">
    <property type="term" value="F:calmodulin binding"/>
    <property type="evidence" value="ECO:0007669"/>
    <property type="project" value="UniProtKB-KW"/>
</dbReference>
<dbReference type="Pfam" id="PF00612">
    <property type="entry name" value="IQ"/>
    <property type="match status" value="1"/>
</dbReference>
<protein>
    <recommendedName>
        <fullName evidence="5">Calmodulin-binding transcription activator</fullName>
    </recommendedName>
</protein>
<gene>
    <name evidence="3" type="ORF">RHGRI_030006</name>
</gene>
<accession>A0AAV6ISB9</accession>
<dbReference type="PANTHER" id="PTHR23335:SF30">
    <property type="entry name" value="CALMODULIN-BINDING TRANSCRIPTION ACTIVATOR 3"/>
    <property type="match status" value="1"/>
</dbReference>
<evidence type="ECO:0000256" key="1">
    <source>
        <dbReference type="ARBA" id="ARBA00022860"/>
    </source>
</evidence>
<dbReference type="InterPro" id="IPR000048">
    <property type="entry name" value="IQ_motif_EF-hand-BS"/>
</dbReference>
<dbReference type="PROSITE" id="PS50096">
    <property type="entry name" value="IQ"/>
    <property type="match status" value="1"/>
</dbReference>
<reference evidence="3" key="1">
    <citation type="submission" date="2020-08" db="EMBL/GenBank/DDBJ databases">
        <title>Plant Genome Project.</title>
        <authorList>
            <person name="Zhang R.-G."/>
        </authorList>
    </citation>
    <scope>NUCLEOTIDE SEQUENCE</scope>
    <source>
        <strain evidence="3">WSP0</strain>
        <tissue evidence="3">Leaf</tissue>
    </source>
</reference>
<dbReference type="CDD" id="cd23767">
    <property type="entry name" value="IQCD"/>
    <property type="match status" value="1"/>
</dbReference>
<feature type="region of interest" description="Disordered" evidence="2">
    <location>
        <begin position="1"/>
        <end position="25"/>
    </location>
</feature>
<dbReference type="Proteomes" id="UP000823749">
    <property type="component" value="Chromosome 10"/>
</dbReference>
<name>A0AAV6ISB9_9ERIC</name>
<dbReference type="GO" id="GO:0003690">
    <property type="term" value="F:double-stranded DNA binding"/>
    <property type="evidence" value="ECO:0007669"/>
    <property type="project" value="TreeGrafter"/>
</dbReference>
<keyword evidence="4" id="KW-1185">Reference proteome</keyword>
<evidence type="ECO:0000313" key="3">
    <source>
        <dbReference type="EMBL" id="KAG5529474.1"/>
    </source>
</evidence>
<dbReference type="PANTHER" id="PTHR23335">
    <property type="entry name" value="CALMODULIN-BINDING TRANSCRIPTION ACTIVATOR CAMTA"/>
    <property type="match status" value="1"/>
</dbReference>
<comment type="caution">
    <text evidence="3">The sequence shown here is derived from an EMBL/GenBank/DDBJ whole genome shotgun (WGS) entry which is preliminary data.</text>
</comment>
<dbReference type="AlphaFoldDB" id="A0AAV6ISB9"/>
<proteinExistence type="predicted"/>
<sequence>MSLGADPGALTDPNPLYPSGQTAADLASGKGHKGIAGYLAESALSSHLTTLQLKDNIEGDAVDISGIKAVQTVSERTATPTSGGDMAHGSLKDSLAAVVNAAQAAARIHQVFRVQSFQRKQLKEYDENKLGMSDERALSLVALRTSRLGHDEPVHAAATRIQNKFRSYKGRKDFLTLRQQVAHVRGHQVRKNYRKITWSVGIVEKVILRWRRKGSGLRGFKQEALAQGSSKQDTSSTEDDYDFLKEGRKQTEQRLQKALARVKSMVQYPEARDQYRRLLNVVTEIQGTKAVDDKVLNNTEDAADLDDDLIDLEALLNDDTYMPTVS</sequence>
<dbReference type="GO" id="GO:0003712">
    <property type="term" value="F:transcription coregulator activity"/>
    <property type="evidence" value="ECO:0007669"/>
    <property type="project" value="TreeGrafter"/>
</dbReference>
<evidence type="ECO:0000256" key="2">
    <source>
        <dbReference type="SAM" id="MobiDB-lite"/>
    </source>
</evidence>
<dbReference type="EMBL" id="JACTNZ010000010">
    <property type="protein sequence ID" value="KAG5529474.1"/>
    <property type="molecule type" value="Genomic_DNA"/>
</dbReference>
<organism evidence="3 4">
    <name type="scientific">Rhododendron griersonianum</name>
    <dbReference type="NCBI Taxonomy" id="479676"/>
    <lineage>
        <taxon>Eukaryota</taxon>
        <taxon>Viridiplantae</taxon>
        <taxon>Streptophyta</taxon>
        <taxon>Embryophyta</taxon>
        <taxon>Tracheophyta</taxon>
        <taxon>Spermatophyta</taxon>
        <taxon>Magnoliopsida</taxon>
        <taxon>eudicotyledons</taxon>
        <taxon>Gunneridae</taxon>
        <taxon>Pentapetalae</taxon>
        <taxon>asterids</taxon>
        <taxon>Ericales</taxon>
        <taxon>Ericaceae</taxon>
        <taxon>Ericoideae</taxon>
        <taxon>Rhodoreae</taxon>
        <taxon>Rhododendron</taxon>
    </lineage>
</organism>